<evidence type="ECO:0000256" key="3">
    <source>
        <dbReference type="ARBA" id="ARBA00022763"/>
    </source>
</evidence>
<sequence>MIAASVMGMVLSTMPIGDYDKRLVILTKEKGKITAFAKGARKQNSAFLACSQPFSFGEFTLYEGKSSYNLVSVEISNYFEELRRDLEAAYYGLYFCELADYFTHENEDGTLILKLLYQSLRALSQKSIMRPLVRAVFELKILEINGVAPQVFGCVKCGKTDNLYHFNREEGGLICSECLSAFPKSIKINESTVYTMQYIISSTIEKLFTFTVSDEVMSELKKCVGNYKEIYIDKKMKSLDMLEKLFL</sequence>
<reference evidence="9 10" key="1">
    <citation type="submission" date="2020-01" db="EMBL/GenBank/DDBJ databases">
        <title>Genome analysis of Anaerocolumna sp. CBA3638.</title>
        <authorList>
            <person name="Kim J."/>
            <person name="Roh S.W."/>
        </authorList>
    </citation>
    <scope>NUCLEOTIDE SEQUENCE [LARGE SCALE GENOMIC DNA]</scope>
    <source>
        <strain evidence="9 10">CBA3638</strain>
    </source>
</reference>
<organism evidence="9 10">
    <name type="scientific">Anaerocolumna sedimenticola</name>
    <dbReference type="NCBI Taxonomy" id="2696063"/>
    <lineage>
        <taxon>Bacteria</taxon>
        <taxon>Bacillati</taxon>
        <taxon>Bacillota</taxon>
        <taxon>Clostridia</taxon>
        <taxon>Lachnospirales</taxon>
        <taxon>Lachnospiraceae</taxon>
        <taxon>Anaerocolumna</taxon>
    </lineage>
</organism>
<evidence type="ECO:0000256" key="7">
    <source>
        <dbReference type="HAMAP-Rule" id="MF_00201"/>
    </source>
</evidence>
<evidence type="ECO:0000259" key="8">
    <source>
        <dbReference type="Pfam" id="PF11967"/>
    </source>
</evidence>
<evidence type="ECO:0000313" key="10">
    <source>
        <dbReference type="Proteomes" id="UP000464314"/>
    </source>
</evidence>
<evidence type="ECO:0000256" key="1">
    <source>
        <dbReference type="ARBA" id="ARBA00007452"/>
    </source>
</evidence>
<dbReference type="HAMAP" id="MF_00201">
    <property type="entry name" value="RecO"/>
    <property type="match status" value="1"/>
</dbReference>
<dbReference type="SUPFAM" id="SSF50249">
    <property type="entry name" value="Nucleic acid-binding proteins"/>
    <property type="match status" value="1"/>
</dbReference>
<dbReference type="Gene3D" id="2.40.50.140">
    <property type="entry name" value="Nucleic acid-binding proteins"/>
    <property type="match status" value="1"/>
</dbReference>
<evidence type="ECO:0000256" key="4">
    <source>
        <dbReference type="ARBA" id="ARBA00023172"/>
    </source>
</evidence>
<dbReference type="SUPFAM" id="SSF57863">
    <property type="entry name" value="ArfGap/RecO-like zinc finger"/>
    <property type="match status" value="1"/>
</dbReference>
<keyword evidence="4 7" id="KW-0233">DNA recombination</keyword>
<dbReference type="GO" id="GO:0006310">
    <property type="term" value="P:DNA recombination"/>
    <property type="evidence" value="ECO:0007669"/>
    <property type="project" value="UniProtKB-UniRule"/>
</dbReference>
<dbReference type="Proteomes" id="UP000464314">
    <property type="component" value="Chromosome"/>
</dbReference>
<dbReference type="InterPro" id="IPR022572">
    <property type="entry name" value="DNA_rep/recomb_RecO_N"/>
</dbReference>
<dbReference type="PANTHER" id="PTHR33991">
    <property type="entry name" value="DNA REPAIR PROTEIN RECO"/>
    <property type="match status" value="1"/>
</dbReference>
<proteinExistence type="inferred from homology"/>
<dbReference type="Gene3D" id="1.20.1440.120">
    <property type="entry name" value="Recombination protein O, C-terminal domain"/>
    <property type="match status" value="1"/>
</dbReference>
<dbReference type="InterPro" id="IPR003717">
    <property type="entry name" value="RecO"/>
</dbReference>
<comment type="similarity">
    <text evidence="1 7">Belongs to the RecO family.</text>
</comment>
<dbReference type="Pfam" id="PF02565">
    <property type="entry name" value="RecO_C"/>
    <property type="match status" value="1"/>
</dbReference>
<evidence type="ECO:0000256" key="2">
    <source>
        <dbReference type="ARBA" id="ARBA00021310"/>
    </source>
</evidence>
<dbReference type="GO" id="GO:0043590">
    <property type="term" value="C:bacterial nucleoid"/>
    <property type="evidence" value="ECO:0007669"/>
    <property type="project" value="TreeGrafter"/>
</dbReference>
<dbReference type="AlphaFoldDB" id="A0A6P1TTG1"/>
<accession>A0A6P1TTG1</accession>
<dbReference type="RefSeq" id="WP_161840495.1">
    <property type="nucleotide sequence ID" value="NZ_CP048000.1"/>
</dbReference>
<dbReference type="PANTHER" id="PTHR33991:SF1">
    <property type="entry name" value="DNA REPAIR PROTEIN RECO"/>
    <property type="match status" value="1"/>
</dbReference>
<feature type="domain" description="DNA replication/recombination mediator RecO N-terminal" evidence="8">
    <location>
        <begin position="6"/>
        <end position="79"/>
    </location>
</feature>
<dbReference type="GO" id="GO:0006302">
    <property type="term" value="P:double-strand break repair"/>
    <property type="evidence" value="ECO:0007669"/>
    <property type="project" value="TreeGrafter"/>
</dbReference>
<dbReference type="Gene3D" id="6.20.220.20">
    <property type="entry name" value="Recombination protein O, zinc-binding domain"/>
    <property type="match status" value="1"/>
</dbReference>
<dbReference type="EMBL" id="CP048000">
    <property type="protein sequence ID" value="QHQ63687.1"/>
    <property type="molecule type" value="Genomic_DNA"/>
</dbReference>
<gene>
    <name evidence="7 9" type="primary">recO</name>
    <name evidence="9" type="ORF">Ana3638_08600</name>
</gene>
<dbReference type="KEGG" id="anr:Ana3638_08600"/>
<dbReference type="InterPro" id="IPR037278">
    <property type="entry name" value="ARFGAP/RecO"/>
</dbReference>
<comment type="function">
    <text evidence="7">Involved in DNA repair and RecF pathway recombination.</text>
</comment>
<dbReference type="Pfam" id="PF11967">
    <property type="entry name" value="RecO_N"/>
    <property type="match status" value="1"/>
</dbReference>
<dbReference type="InterPro" id="IPR012340">
    <property type="entry name" value="NA-bd_OB-fold"/>
</dbReference>
<evidence type="ECO:0000256" key="5">
    <source>
        <dbReference type="ARBA" id="ARBA00023204"/>
    </source>
</evidence>
<name>A0A6P1TTG1_9FIRM</name>
<keyword evidence="3 7" id="KW-0227">DNA damage</keyword>
<protein>
    <recommendedName>
        <fullName evidence="2 7">DNA repair protein RecO</fullName>
    </recommendedName>
    <alternativeName>
        <fullName evidence="6 7">Recombination protein O</fullName>
    </alternativeName>
</protein>
<keyword evidence="10" id="KW-1185">Reference proteome</keyword>
<dbReference type="InterPro" id="IPR042242">
    <property type="entry name" value="RecO_C"/>
</dbReference>
<keyword evidence="5 7" id="KW-0234">DNA repair</keyword>
<evidence type="ECO:0000313" key="9">
    <source>
        <dbReference type="EMBL" id="QHQ63687.1"/>
    </source>
</evidence>
<evidence type="ECO:0000256" key="6">
    <source>
        <dbReference type="ARBA" id="ARBA00033409"/>
    </source>
</evidence>
<dbReference type="NCBIfam" id="TIGR00613">
    <property type="entry name" value="reco"/>
    <property type="match status" value="1"/>
</dbReference>